<dbReference type="InterPro" id="IPR036634">
    <property type="entry name" value="PRD_sf"/>
</dbReference>
<dbReference type="Proteomes" id="UP000195024">
    <property type="component" value="Unassembled WGS sequence"/>
</dbReference>
<dbReference type="GeneID" id="60999890"/>
<name>A0A1A6G789_ENTMU</name>
<feature type="domain" description="PRD" evidence="2">
    <location>
        <begin position="171"/>
        <end position="283"/>
    </location>
</feature>
<proteinExistence type="predicted"/>
<evidence type="ECO:0000313" key="8">
    <source>
        <dbReference type="Proteomes" id="UP000321175"/>
    </source>
</evidence>
<reference evidence="3 8" key="3">
    <citation type="submission" date="2019-07" db="EMBL/GenBank/DDBJ databases">
        <title>Whole genome shotgun sequence of Enterococcus mundtii NBRC 100490.</title>
        <authorList>
            <person name="Hosoyama A."/>
            <person name="Uohara A."/>
            <person name="Ohji S."/>
            <person name="Ichikawa N."/>
        </authorList>
    </citation>
    <scope>NUCLEOTIDE SEQUENCE [LARGE SCALE GENOMIC DNA]</scope>
    <source>
        <strain evidence="3 8">NBRC 100490</strain>
    </source>
</reference>
<dbReference type="Pfam" id="PF00874">
    <property type="entry name" value="PRD"/>
    <property type="match status" value="2"/>
</dbReference>
<dbReference type="SMART" id="SM01061">
    <property type="entry name" value="CAT_RBD"/>
    <property type="match status" value="1"/>
</dbReference>
<evidence type="ECO:0000313" key="5">
    <source>
        <dbReference type="EMBL" id="PTO34680.1"/>
    </source>
</evidence>
<evidence type="ECO:0000313" key="7">
    <source>
        <dbReference type="Proteomes" id="UP000244022"/>
    </source>
</evidence>
<dbReference type="EMBL" id="PYGR01000050">
    <property type="protein sequence ID" value="PTO34680.1"/>
    <property type="molecule type" value="Genomic_DNA"/>
</dbReference>
<dbReference type="GO" id="GO:0006355">
    <property type="term" value="P:regulation of DNA-templated transcription"/>
    <property type="evidence" value="ECO:0007669"/>
    <property type="project" value="InterPro"/>
</dbReference>
<dbReference type="InterPro" id="IPR050661">
    <property type="entry name" value="BglG_antiterminators"/>
</dbReference>
<dbReference type="SUPFAM" id="SSF50151">
    <property type="entry name" value="SacY-like RNA-binding domain"/>
    <property type="match status" value="1"/>
</dbReference>
<dbReference type="RefSeq" id="WP_019723114.1">
    <property type="nucleotide sequence ID" value="NZ_BJWA01000009.1"/>
</dbReference>
<keyword evidence="8" id="KW-1185">Reference proteome</keyword>
<feature type="domain" description="PRD" evidence="2">
    <location>
        <begin position="65"/>
        <end position="170"/>
    </location>
</feature>
<evidence type="ECO:0000313" key="4">
    <source>
        <dbReference type="EMBL" id="OTP27907.1"/>
    </source>
</evidence>
<reference evidence="5 7" key="2">
    <citation type="submission" date="2018-03" db="EMBL/GenBank/DDBJ databases">
        <title>Draft genome sequences of four Enterococcus mundtii strains isolated from beef slaughterhouses in Kenya.</title>
        <authorList>
            <person name="Wambui J."/>
            <person name="Stevens M."/>
            <person name="Njage P."/>
            <person name="Stephan R."/>
            <person name="Tasara T."/>
        </authorList>
    </citation>
    <scope>NUCLEOTIDE SEQUENCE [LARGE SCALE GENOMIC DNA]</scope>
    <source>
        <strain evidence="5 7">H18-EM</strain>
    </source>
</reference>
<dbReference type="Pfam" id="PF03123">
    <property type="entry name" value="CAT_RBD"/>
    <property type="match status" value="1"/>
</dbReference>
<evidence type="ECO:0000313" key="6">
    <source>
        <dbReference type="Proteomes" id="UP000195024"/>
    </source>
</evidence>
<dbReference type="AlphaFoldDB" id="A0A1A6G789"/>
<keyword evidence="1" id="KW-0677">Repeat</keyword>
<dbReference type="SUPFAM" id="SSF63520">
    <property type="entry name" value="PTS-regulatory domain, PRD"/>
    <property type="match status" value="2"/>
</dbReference>
<evidence type="ECO:0000259" key="2">
    <source>
        <dbReference type="PROSITE" id="PS51372"/>
    </source>
</evidence>
<dbReference type="InterPro" id="IPR004341">
    <property type="entry name" value="CAT_RNA-bd_dom"/>
</dbReference>
<reference evidence="4 6" key="1">
    <citation type="submission" date="2017-05" db="EMBL/GenBank/DDBJ databases">
        <title>The Genome Sequence of Enterococcus mundtii 6B1_DIV0119.</title>
        <authorList>
            <consortium name="The Broad Institute Genomics Platform"/>
            <consortium name="The Broad Institute Genomic Center for Infectious Diseases"/>
            <person name="Earl A."/>
            <person name="Manson A."/>
            <person name="Schwartman J."/>
            <person name="Gilmore M."/>
            <person name="Abouelleil A."/>
            <person name="Cao P."/>
            <person name="Chapman S."/>
            <person name="Cusick C."/>
            <person name="Shea T."/>
            <person name="Young S."/>
            <person name="Neafsey D."/>
            <person name="Nusbaum C."/>
            <person name="Birren B."/>
        </authorList>
    </citation>
    <scope>NUCLEOTIDE SEQUENCE [LARGE SCALE GENOMIC DNA]</scope>
    <source>
        <strain evidence="4 6">6B1_DIV0119</strain>
    </source>
</reference>
<dbReference type="NCBIfam" id="NF046042">
    <property type="entry name" value="LicT"/>
    <property type="match status" value="1"/>
</dbReference>
<sequence length="285" mass="33674">MRIEKILNNNVVVTRDKLNREMIVMGKGLAFKKKIGDAILEAGVDKEFHLTDDRLSRHFQKLAEDIPMEYLELSYEIIEYTKEKLDVTLNESIYISLTDHLYNAIKRYKTGVGLPNVLLYDIKQLFPREYQIGKKTIERVHHKYGFDLSENEAGFIALHLVNAQSEQDSMNNMYQFTKTIQDILNIVRYYYQTPFDEESIYFFRFVTHLRFFLSRVMNTSLTQEGEVEEELIQMIQRKYQTASGCVDKIALFLQETFNYHMSDDEIVYLTIHLARLADNNHLKNH</sequence>
<dbReference type="Proteomes" id="UP000321175">
    <property type="component" value="Unassembled WGS sequence"/>
</dbReference>
<protein>
    <submittedName>
        <fullName evidence="5">PRD domain-containing protein</fullName>
    </submittedName>
    <submittedName>
        <fullName evidence="3">Transcriptional antiterminator</fullName>
    </submittedName>
</protein>
<dbReference type="Proteomes" id="UP000244022">
    <property type="component" value="Unassembled WGS sequence"/>
</dbReference>
<evidence type="ECO:0000313" key="3">
    <source>
        <dbReference type="EMBL" id="GEL80393.1"/>
    </source>
</evidence>
<accession>A0A1A6G789</accession>
<dbReference type="InterPro" id="IPR011608">
    <property type="entry name" value="PRD"/>
</dbReference>
<dbReference type="PROSITE" id="PS51372">
    <property type="entry name" value="PRD_2"/>
    <property type="match status" value="2"/>
</dbReference>
<dbReference type="EMBL" id="BJWA01000009">
    <property type="protein sequence ID" value="GEL80393.1"/>
    <property type="molecule type" value="Genomic_DNA"/>
</dbReference>
<comment type="caution">
    <text evidence="4">The sequence shown here is derived from an EMBL/GenBank/DDBJ whole genome shotgun (WGS) entry which is preliminary data.</text>
</comment>
<dbReference type="GO" id="GO:0003723">
    <property type="term" value="F:RNA binding"/>
    <property type="evidence" value="ECO:0007669"/>
    <property type="project" value="InterPro"/>
</dbReference>
<dbReference type="InterPro" id="IPR036650">
    <property type="entry name" value="CAT_RNA-bd_dom_sf"/>
</dbReference>
<dbReference type="Gene3D" id="2.30.24.10">
    <property type="entry name" value="CAT RNA-binding domain"/>
    <property type="match status" value="1"/>
</dbReference>
<dbReference type="EMBL" id="NGMS01000001">
    <property type="protein sequence ID" value="OTP27907.1"/>
    <property type="molecule type" value="Genomic_DNA"/>
</dbReference>
<organism evidence="4 6">
    <name type="scientific">Enterococcus mundtii</name>
    <dbReference type="NCBI Taxonomy" id="53346"/>
    <lineage>
        <taxon>Bacteria</taxon>
        <taxon>Bacillati</taxon>
        <taxon>Bacillota</taxon>
        <taxon>Bacilli</taxon>
        <taxon>Lactobacillales</taxon>
        <taxon>Enterococcaceae</taxon>
        <taxon>Enterococcus</taxon>
    </lineage>
</organism>
<dbReference type="Gene3D" id="1.10.1790.10">
    <property type="entry name" value="PRD domain"/>
    <property type="match status" value="2"/>
</dbReference>
<gene>
    <name evidence="3" type="primary">bglG</name>
    <name evidence="4" type="ORF">A5802_001643</name>
    <name evidence="5" type="ORF">C6N14_10985</name>
    <name evidence="3" type="ORF">EMU01_15370</name>
</gene>
<dbReference type="PANTHER" id="PTHR30185">
    <property type="entry name" value="CRYPTIC BETA-GLUCOSIDE BGL OPERON ANTITERMINATOR"/>
    <property type="match status" value="1"/>
</dbReference>
<evidence type="ECO:0000256" key="1">
    <source>
        <dbReference type="ARBA" id="ARBA00022737"/>
    </source>
</evidence>
<dbReference type="PANTHER" id="PTHR30185:SF15">
    <property type="entry name" value="CRYPTIC BETA-GLUCOSIDE BGL OPERON ANTITERMINATOR"/>
    <property type="match status" value="1"/>
</dbReference>